<dbReference type="PROSITE" id="PS00211">
    <property type="entry name" value="ABC_TRANSPORTER_1"/>
    <property type="match status" value="1"/>
</dbReference>
<feature type="transmembrane region" description="Helical" evidence="8">
    <location>
        <begin position="180"/>
        <end position="197"/>
    </location>
</feature>
<dbReference type="PANTHER" id="PTHR24221">
    <property type="entry name" value="ATP-BINDING CASSETTE SUB-FAMILY B"/>
    <property type="match status" value="1"/>
</dbReference>
<evidence type="ECO:0000256" key="7">
    <source>
        <dbReference type="ARBA" id="ARBA00023136"/>
    </source>
</evidence>
<reference evidence="11 12" key="1">
    <citation type="submission" date="2024-06" db="EMBL/GenBank/DDBJ databases">
        <title>Genomic Encyclopedia of Type Strains, Phase IV (KMG-IV): sequencing the most valuable type-strain genomes for metagenomic binning, comparative biology and taxonomic classification.</title>
        <authorList>
            <person name="Goeker M."/>
        </authorList>
    </citation>
    <scope>NUCLEOTIDE SEQUENCE [LARGE SCALE GENOMIC DNA]</scope>
    <source>
        <strain evidence="11 12">DSM 27865</strain>
    </source>
</reference>
<keyword evidence="3 8" id="KW-0812">Transmembrane</keyword>
<dbReference type="InterPro" id="IPR036640">
    <property type="entry name" value="ABC1_TM_sf"/>
</dbReference>
<gene>
    <name evidence="11" type="ORF">ABID37_004335</name>
</gene>
<dbReference type="Proteomes" id="UP001549076">
    <property type="component" value="Unassembled WGS sequence"/>
</dbReference>
<evidence type="ECO:0000256" key="8">
    <source>
        <dbReference type="SAM" id="Phobius"/>
    </source>
</evidence>
<keyword evidence="4" id="KW-0547">Nucleotide-binding</keyword>
<organism evidence="11 12">
    <name type="scientific">Aquamicrobium terrae</name>
    <dbReference type="NCBI Taxonomy" id="1324945"/>
    <lineage>
        <taxon>Bacteria</taxon>
        <taxon>Pseudomonadati</taxon>
        <taxon>Pseudomonadota</taxon>
        <taxon>Alphaproteobacteria</taxon>
        <taxon>Hyphomicrobiales</taxon>
        <taxon>Phyllobacteriaceae</taxon>
        <taxon>Aquamicrobium</taxon>
    </lineage>
</organism>
<dbReference type="GO" id="GO:0005524">
    <property type="term" value="F:ATP binding"/>
    <property type="evidence" value="ECO:0007669"/>
    <property type="project" value="UniProtKB-KW"/>
</dbReference>
<dbReference type="SMART" id="SM00382">
    <property type="entry name" value="AAA"/>
    <property type="match status" value="1"/>
</dbReference>
<feature type="domain" description="ABC transporter" evidence="9">
    <location>
        <begin position="356"/>
        <end position="583"/>
    </location>
</feature>
<proteinExistence type="inferred from homology"/>
<dbReference type="SUPFAM" id="SSF90123">
    <property type="entry name" value="ABC transporter transmembrane region"/>
    <property type="match status" value="1"/>
</dbReference>
<dbReference type="Gene3D" id="3.40.50.300">
    <property type="entry name" value="P-loop containing nucleotide triphosphate hydrolases"/>
    <property type="match status" value="1"/>
</dbReference>
<evidence type="ECO:0000313" key="11">
    <source>
        <dbReference type="EMBL" id="MET3794095.1"/>
    </source>
</evidence>
<dbReference type="InterPro" id="IPR039421">
    <property type="entry name" value="Type_1_exporter"/>
</dbReference>
<comment type="similarity">
    <text evidence="2">Belongs to the ABC transporter superfamily.</text>
</comment>
<evidence type="ECO:0000256" key="6">
    <source>
        <dbReference type="ARBA" id="ARBA00022989"/>
    </source>
</evidence>
<feature type="transmembrane region" description="Helical" evidence="8">
    <location>
        <begin position="28"/>
        <end position="48"/>
    </location>
</feature>
<dbReference type="Pfam" id="PF00005">
    <property type="entry name" value="ABC_tran"/>
    <property type="match status" value="1"/>
</dbReference>
<evidence type="ECO:0000256" key="2">
    <source>
        <dbReference type="ARBA" id="ARBA00005417"/>
    </source>
</evidence>
<keyword evidence="7 8" id="KW-0472">Membrane</keyword>
<accession>A0ABV2N5K3</accession>
<evidence type="ECO:0000256" key="5">
    <source>
        <dbReference type="ARBA" id="ARBA00022840"/>
    </source>
</evidence>
<name>A0ABV2N5K3_9HYPH</name>
<dbReference type="CDD" id="cd18564">
    <property type="entry name" value="ABC_6TM_exporter_like"/>
    <property type="match status" value="1"/>
</dbReference>
<dbReference type="EMBL" id="JBEPML010000020">
    <property type="protein sequence ID" value="MET3794095.1"/>
    <property type="molecule type" value="Genomic_DNA"/>
</dbReference>
<feature type="transmembrane region" description="Helical" evidence="8">
    <location>
        <begin position="269"/>
        <end position="289"/>
    </location>
</feature>
<protein>
    <submittedName>
        <fullName evidence="11">ATP-binding cassette subfamily B protein</fullName>
    </submittedName>
</protein>
<feature type="domain" description="ABC transmembrane type-1" evidence="10">
    <location>
        <begin position="33"/>
        <end position="324"/>
    </location>
</feature>
<dbReference type="Gene3D" id="1.20.1560.10">
    <property type="entry name" value="ABC transporter type 1, transmembrane domain"/>
    <property type="match status" value="1"/>
</dbReference>
<evidence type="ECO:0000256" key="3">
    <source>
        <dbReference type="ARBA" id="ARBA00022692"/>
    </source>
</evidence>
<dbReference type="PROSITE" id="PS50929">
    <property type="entry name" value="ABC_TM1F"/>
    <property type="match status" value="1"/>
</dbReference>
<evidence type="ECO:0000256" key="1">
    <source>
        <dbReference type="ARBA" id="ARBA00004651"/>
    </source>
</evidence>
<dbReference type="SUPFAM" id="SSF52540">
    <property type="entry name" value="P-loop containing nucleoside triphosphate hydrolases"/>
    <property type="match status" value="1"/>
</dbReference>
<dbReference type="InterPro" id="IPR003593">
    <property type="entry name" value="AAA+_ATPase"/>
</dbReference>
<dbReference type="InterPro" id="IPR003439">
    <property type="entry name" value="ABC_transporter-like_ATP-bd"/>
</dbReference>
<dbReference type="Pfam" id="PF00664">
    <property type="entry name" value="ABC_membrane"/>
    <property type="match status" value="1"/>
</dbReference>
<evidence type="ECO:0000313" key="12">
    <source>
        <dbReference type="Proteomes" id="UP001549076"/>
    </source>
</evidence>
<evidence type="ECO:0000256" key="4">
    <source>
        <dbReference type="ARBA" id="ARBA00022741"/>
    </source>
</evidence>
<comment type="caution">
    <text evidence="11">The sequence shown here is derived from an EMBL/GenBank/DDBJ whole genome shotgun (WGS) entry which is preliminary data.</text>
</comment>
<keyword evidence="6 8" id="KW-1133">Transmembrane helix</keyword>
<dbReference type="PANTHER" id="PTHR24221:SF468">
    <property type="entry name" value="ABC TRANSPORTER"/>
    <property type="match status" value="1"/>
</dbReference>
<feature type="transmembrane region" description="Helical" evidence="8">
    <location>
        <begin position="153"/>
        <end position="174"/>
    </location>
</feature>
<comment type="subcellular location">
    <subcellularLocation>
        <location evidence="1">Cell membrane</location>
        <topology evidence="1">Multi-pass membrane protein</topology>
    </subcellularLocation>
</comment>
<keyword evidence="12" id="KW-1185">Reference proteome</keyword>
<dbReference type="InterPro" id="IPR017871">
    <property type="entry name" value="ABC_transporter-like_CS"/>
</dbReference>
<dbReference type="InterPro" id="IPR011527">
    <property type="entry name" value="ABC1_TM_dom"/>
</dbReference>
<evidence type="ECO:0000259" key="9">
    <source>
        <dbReference type="PROSITE" id="PS50893"/>
    </source>
</evidence>
<evidence type="ECO:0000259" key="10">
    <source>
        <dbReference type="PROSITE" id="PS50929"/>
    </source>
</evidence>
<feature type="transmembrane region" description="Helical" evidence="8">
    <location>
        <begin position="68"/>
        <end position="91"/>
    </location>
</feature>
<dbReference type="InterPro" id="IPR027417">
    <property type="entry name" value="P-loop_NTPase"/>
</dbReference>
<keyword evidence="5 11" id="KW-0067">ATP-binding</keyword>
<dbReference type="PROSITE" id="PS50893">
    <property type="entry name" value="ABC_TRANSPORTER_2"/>
    <property type="match status" value="1"/>
</dbReference>
<sequence length="583" mass="61950">MTRPETLQQALPGLGRVLRRLAPYMRPYRGLMLGGALSLIAATLMKLVEPWPLKFVIDRVVTADMPSGLASLGAAQLLALCALGLVAATALRALFDYLATLGFALAGNRLLSDVRADLFAHLQRLPLAFHTGARTGDMTLRLIGDVGMLRETAVTAALPILASLLVLVGMIGVMLWLDPWLALVALLPLPLLGWLTARMGRKIRSVSRDQRKREGAMAATATEALAGMRTIQALGLEDRIGARFGAANAKSLREGVKGTRLSAGLERGVDLLVGAATALVLWVGALAVMDGRLTPGALLVFITYMKNTFRPVRDYAKYSARLAKASAAGERVIELLDTDAGLPDGSVKAQGLSGAISARNVHFGHPGRAVLNGVDFDIHAGQFVAIIGPSGTGKSTLASLILRLADPDRGALTLDGRDLRDFTRASLRRQISYVPQEPLLFRTTIAENIAMGADGEVSPAEIEAAARLANAHDFIIARPEGYDARIEERGGNLSAGQRQRLAIARAALRSAPILLLDEPTVGLDSESEAAVQQAILRLARGRTVLTITHDLRFAARADRVLVLSGGKVAADGPPDKVLTHVAE</sequence>
<dbReference type="RefSeq" id="WP_354198533.1">
    <property type="nucleotide sequence ID" value="NZ_JBEPML010000020.1"/>
</dbReference>